<keyword evidence="3" id="KW-1185">Reference proteome</keyword>
<dbReference type="Proteomes" id="UP000565579">
    <property type="component" value="Unassembled WGS sequence"/>
</dbReference>
<evidence type="ECO:0000313" key="3">
    <source>
        <dbReference type="Proteomes" id="UP000565579"/>
    </source>
</evidence>
<evidence type="ECO:0008006" key="4">
    <source>
        <dbReference type="Google" id="ProtNLM"/>
    </source>
</evidence>
<proteinExistence type="predicted"/>
<keyword evidence="1" id="KW-0812">Transmembrane</keyword>
<dbReference type="RefSeq" id="WP_185111161.1">
    <property type="nucleotide sequence ID" value="NZ_BAAAXY010000267.1"/>
</dbReference>
<protein>
    <recommendedName>
        <fullName evidence="4">WD40 repeat domain-containing protein</fullName>
    </recommendedName>
</protein>
<dbReference type="EMBL" id="JACHMI010000001">
    <property type="protein sequence ID" value="MBB6556716.1"/>
    <property type="molecule type" value="Genomic_DNA"/>
</dbReference>
<keyword evidence="1" id="KW-1133">Transmembrane helix</keyword>
<dbReference type="AlphaFoldDB" id="A0A7X0P7Y0"/>
<name>A0A7X0P7Y0_9ACTN</name>
<comment type="caution">
    <text evidence="2">The sequence shown here is derived from an EMBL/GenBank/DDBJ whole genome shotgun (WGS) entry which is preliminary data.</text>
</comment>
<gene>
    <name evidence="2" type="ORF">HD593_011511</name>
</gene>
<keyword evidence="1" id="KW-0472">Membrane</keyword>
<evidence type="ECO:0000256" key="1">
    <source>
        <dbReference type="SAM" id="Phobius"/>
    </source>
</evidence>
<evidence type="ECO:0000313" key="2">
    <source>
        <dbReference type="EMBL" id="MBB6556716.1"/>
    </source>
</evidence>
<sequence length="382" mass="41036">MRSEDDLVLTMRAAARQAALPADLASGVAGRRRARRTRKRLGVAVAAAAVVAVAGGTTAVTTAQEREVAPAVISPATEVWPEAVLKVPADRLPMTALSAREVLTFRNKRFEVYDAATGGTRVLGQVPADPVRVAVGARHLAWAGPDHTLWVMPREGGEARRVGRAASDVYELAVTDGFLAWSGERSGVHRLPLAGGTPELMPGAENLRLASWPWAHEWDAAGNVTRIVNLETGGSTGVAVPPGAERWQCGTEWCTGLLDDRLIVQRVDGSGRRTLPPMLMGYGVWWLLDDRHALFRVYEPDVHKAGVPLAAVYDLATGELAGVGERTPGVEGGDVGRIQDFSLLFWDAGARFYQHCADRACEIRTRGGGEEYTVLDPGAIRE</sequence>
<reference evidence="2 3" key="1">
    <citation type="submission" date="2020-08" db="EMBL/GenBank/DDBJ databases">
        <title>Sequencing the genomes of 1000 actinobacteria strains.</title>
        <authorList>
            <person name="Klenk H.-P."/>
        </authorList>
    </citation>
    <scope>NUCLEOTIDE SEQUENCE [LARGE SCALE GENOMIC DNA]</scope>
    <source>
        <strain evidence="2 3">DSM 43768</strain>
    </source>
</reference>
<organism evidence="2 3">
    <name type="scientific">Nonomuraea rubra</name>
    <dbReference type="NCBI Taxonomy" id="46180"/>
    <lineage>
        <taxon>Bacteria</taxon>
        <taxon>Bacillati</taxon>
        <taxon>Actinomycetota</taxon>
        <taxon>Actinomycetes</taxon>
        <taxon>Streptosporangiales</taxon>
        <taxon>Streptosporangiaceae</taxon>
        <taxon>Nonomuraea</taxon>
    </lineage>
</organism>
<feature type="transmembrane region" description="Helical" evidence="1">
    <location>
        <begin position="41"/>
        <end position="60"/>
    </location>
</feature>
<dbReference type="SUPFAM" id="SSF63825">
    <property type="entry name" value="YWTD domain"/>
    <property type="match status" value="1"/>
</dbReference>
<accession>A0A7X0P7Y0</accession>